<accession>A0A167IWY0</accession>
<dbReference type="EMBL" id="AUYC01000046">
    <property type="protein sequence ID" value="KZN60181.1"/>
    <property type="molecule type" value="Genomic_DNA"/>
</dbReference>
<reference evidence="2 3" key="1">
    <citation type="submission" date="2013-07" db="EMBL/GenBank/DDBJ databases">
        <title>Comparative Genomic and Metabolomic Analysis of Twelve Strains of Pseudoalteromonas luteoviolacea.</title>
        <authorList>
            <person name="Vynne N.G."/>
            <person name="Mansson M."/>
            <person name="Gram L."/>
        </authorList>
    </citation>
    <scope>NUCLEOTIDE SEQUENCE [LARGE SCALE GENOMIC DNA]</scope>
    <source>
        <strain evidence="2 3">CPMOR-1</strain>
    </source>
</reference>
<protein>
    <submittedName>
        <fullName evidence="2">Uncharacterized protein</fullName>
    </submittedName>
</protein>
<dbReference type="Proteomes" id="UP000076486">
    <property type="component" value="Unassembled WGS sequence"/>
</dbReference>
<sequence length="32" mass="3309">MIELIPTKELKKVMGGVTGGGDRGGPPQSNKL</sequence>
<gene>
    <name evidence="2" type="ORF">N473_24695</name>
</gene>
<name>A0A167IWY0_9GAMM</name>
<dbReference type="AlphaFoldDB" id="A0A167IWY0"/>
<evidence type="ECO:0000313" key="3">
    <source>
        <dbReference type="Proteomes" id="UP000076486"/>
    </source>
</evidence>
<organism evidence="2 3">
    <name type="scientific">Pseudoalteromonas luteoviolacea CPMOR-1</name>
    <dbReference type="NCBI Taxonomy" id="1365248"/>
    <lineage>
        <taxon>Bacteria</taxon>
        <taxon>Pseudomonadati</taxon>
        <taxon>Pseudomonadota</taxon>
        <taxon>Gammaproteobacteria</taxon>
        <taxon>Alteromonadales</taxon>
        <taxon>Pseudoalteromonadaceae</taxon>
        <taxon>Pseudoalteromonas</taxon>
    </lineage>
</organism>
<comment type="caution">
    <text evidence="2">The sequence shown here is derived from an EMBL/GenBank/DDBJ whole genome shotgun (WGS) entry which is preliminary data.</text>
</comment>
<evidence type="ECO:0000313" key="2">
    <source>
        <dbReference type="EMBL" id="KZN60181.1"/>
    </source>
</evidence>
<dbReference type="PATRIC" id="fig|1365248.3.peg.4062"/>
<evidence type="ECO:0000256" key="1">
    <source>
        <dbReference type="SAM" id="MobiDB-lite"/>
    </source>
</evidence>
<proteinExistence type="predicted"/>
<feature type="region of interest" description="Disordered" evidence="1">
    <location>
        <begin position="13"/>
        <end position="32"/>
    </location>
</feature>